<feature type="domain" description="OmpR/PhoB-type" evidence="4">
    <location>
        <begin position="1"/>
        <end position="105"/>
    </location>
</feature>
<keyword evidence="3" id="KW-1133">Transmembrane helix</keyword>
<keyword evidence="3" id="KW-0472">Membrane</keyword>
<keyword evidence="1 2" id="KW-0238">DNA-binding</keyword>
<evidence type="ECO:0000313" key="6">
    <source>
        <dbReference type="Proteomes" id="UP000033352"/>
    </source>
</evidence>
<dbReference type="SUPFAM" id="SSF46894">
    <property type="entry name" value="C-terminal effector domain of the bipartite response regulators"/>
    <property type="match status" value="1"/>
</dbReference>
<dbReference type="Proteomes" id="UP000033352">
    <property type="component" value="Unassembled WGS sequence"/>
</dbReference>
<reference evidence="5 6" key="1">
    <citation type="submission" date="2015-03" db="EMBL/GenBank/DDBJ databases">
        <authorList>
            <person name="McCorrison J."/>
            <person name="Sanka R."/>
            <person name="Adams M."/>
            <person name="Brinkac L."/>
            <person name="Nierman W."/>
            <person name="Sutton G."/>
            <person name="Nelson K."/>
            <person name="Kiedrowski L."/>
            <person name="Guerrero D."/>
            <person name="Bonomo R."/>
        </authorList>
    </citation>
    <scope>NUCLEOTIDE SEQUENCE [LARGE SCALE GENOMIC DNA]</scope>
    <source>
        <strain evidence="5 6">35699</strain>
    </source>
</reference>
<evidence type="ECO:0000259" key="4">
    <source>
        <dbReference type="PROSITE" id="PS51755"/>
    </source>
</evidence>
<comment type="caution">
    <text evidence="5">The sequence shown here is derived from an EMBL/GenBank/DDBJ whole genome shotgun (WGS) entry which is preliminary data.</text>
</comment>
<feature type="transmembrane region" description="Helical" evidence="3">
    <location>
        <begin position="160"/>
        <end position="181"/>
    </location>
</feature>
<organism evidence="5 6">
    <name type="scientific">Enterobacter sichuanensis</name>
    <dbReference type="NCBI Taxonomy" id="2071710"/>
    <lineage>
        <taxon>Bacteria</taxon>
        <taxon>Pseudomonadati</taxon>
        <taxon>Pseudomonadota</taxon>
        <taxon>Gammaproteobacteria</taxon>
        <taxon>Enterobacterales</taxon>
        <taxon>Enterobacteriaceae</taxon>
        <taxon>Enterobacter</taxon>
        <taxon>Enterobacter cloacae complex</taxon>
    </lineage>
</organism>
<evidence type="ECO:0000256" key="2">
    <source>
        <dbReference type="PROSITE-ProRule" id="PRU01091"/>
    </source>
</evidence>
<dbReference type="InterPro" id="IPR016032">
    <property type="entry name" value="Sig_transdc_resp-reg_C-effctor"/>
</dbReference>
<evidence type="ECO:0000256" key="1">
    <source>
        <dbReference type="ARBA" id="ARBA00023125"/>
    </source>
</evidence>
<dbReference type="InterPro" id="IPR001867">
    <property type="entry name" value="OmpR/PhoB-type_DNA-bd"/>
</dbReference>
<dbReference type="Pfam" id="PF00486">
    <property type="entry name" value="Trans_reg_C"/>
    <property type="match status" value="1"/>
</dbReference>
<dbReference type="GO" id="GO:0000160">
    <property type="term" value="P:phosphorelay signal transduction system"/>
    <property type="evidence" value="ECO:0007669"/>
    <property type="project" value="InterPro"/>
</dbReference>
<dbReference type="GO" id="GO:0003677">
    <property type="term" value="F:DNA binding"/>
    <property type="evidence" value="ECO:0007669"/>
    <property type="project" value="UniProtKB-UniRule"/>
</dbReference>
<dbReference type="OrthoDB" id="7003224at2"/>
<accession>A0A0F1AT21</accession>
<dbReference type="Gene3D" id="1.10.10.10">
    <property type="entry name" value="Winged helix-like DNA-binding domain superfamily/Winged helix DNA-binding domain"/>
    <property type="match status" value="1"/>
</dbReference>
<evidence type="ECO:0000313" key="5">
    <source>
        <dbReference type="EMBL" id="KJN25047.1"/>
    </source>
</evidence>
<keyword evidence="3" id="KW-0812">Transmembrane</keyword>
<dbReference type="PATRIC" id="fig|1619248.3.peg.2566"/>
<dbReference type="InterPro" id="IPR036388">
    <property type="entry name" value="WH-like_DNA-bd_sf"/>
</dbReference>
<dbReference type="SMART" id="SM00862">
    <property type="entry name" value="Trans_reg_C"/>
    <property type="match status" value="1"/>
</dbReference>
<protein>
    <recommendedName>
        <fullName evidence="4">OmpR/PhoB-type domain-containing protein</fullName>
    </recommendedName>
</protein>
<dbReference type="AlphaFoldDB" id="A0A0F1AT21"/>
<sequence length="275" mass="30941">MFWIINDNIKFCPEKNLLVSLTRPELSVILTTPASRCLVLLLESSPEVVHQKTFFDKVWGEDGMLVPANTLYQNISIIRRGLRSTGETDDTVVATAPRKGFQIEKGVSVTRIENDVAESVNAPESVVSEAPPVTVSKASIAETAVAQVSAKAPRYQYRHYVSLFLMALSFGVGYFILHLAVHDYSKKDFFKDYTINSTENGCHFFSRNDDIKSIGNFTRYKKIILQTGLDCKKYPWVYFSSSSTAPALSVLICRKPYEQEEDAGCVTLYFRGYNQ</sequence>
<dbReference type="PROSITE" id="PS51755">
    <property type="entry name" value="OMPR_PHOB"/>
    <property type="match status" value="1"/>
</dbReference>
<dbReference type="RefSeq" id="WP_045286029.1">
    <property type="nucleotide sequence ID" value="NZ_JZYX01000034.1"/>
</dbReference>
<dbReference type="EMBL" id="JZYX01000034">
    <property type="protein sequence ID" value="KJN25047.1"/>
    <property type="molecule type" value="Genomic_DNA"/>
</dbReference>
<evidence type="ECO:0000256" key="3">
    <source>
        <dbReference type="SAM" id="Phobius"/>
    </source>
</evidence>
<gene>
    <name evidence="5" type="ORF">SS37_15995</name>
</gene>
<name>A0A0F1AT21_9ENTR</name>
<proteinExistence type="predicted"/>
<feature type="DNA-binding region" description="OmpR/PhoB-type" evidence="2">
    <location>
        <begin position="1"/>
        <end position="105"/>
    </location>
</feature>
<dbReference type="GO" id="GO:0006355">
    <property type="term" value="P:regulation of DNA-templated transcription"/>
    <property type="evidence" value="ECO:0007669"/>
    <property type="project" value="InterPro"/>
</dbReference>